<feature type="transmembrane region" description="Helical" evidence="2">
    <location>
        <begin position="122"/>
        <end position="147"/>
    </location>
</feature>
<feature type="region of interest" description="Disordered" evidence="1">
    <location>
        <begin position="666"/>
        <end position="686"/>
    </location>
</feature>
<feature type="compositionally biased region" description="Polar residues" evidence="1">
    <location>
        <begin position="502"/>
        <end position="537"/>
    </location>
</feature>
<feature type="compositionally biased region" description="Basic and acidic residues" evidence="1">
    <location>
        <begin position="554"/>
        <end position="570"/>
    </location>
</feature>
<feature type="compositionally biased region" description="Polar residues" evidence="1">
    <location>
        <begin position="445"/>
        <end position="464"/>
    </location>
</feature>
<evidence type="ECO:0000313" key="3">
    <source>
        <dbReference type="EMBL" id="KAK2956047.1"/>
    </source>
</evidence>
<feature type="transmembrane region" description="Helical" evidence="2">
    <location>
        <begin position="746"/>
        <end position="768"/>
    </location>
</feature>
<keyword evidence="2" id="KW-0472">Membrane</keyword>
<proteinExistence type="predicted"/>
<keyword evidence="2" id="KW-0812">Transmembrane</keyword>
<keyword evidence="2" id="KW-1133">Transmembrane helix</keyword>
<dbReference type="Proteomes" id="UP001281761">
    <property type="component" value="Unassembled WGS sequence"/>
</dbReference>
<feature type="transmembrane region" description="Helical" evidence="2">
    <location>
        <begin position="985"/>
        <end position="1007"/>
    </location>
</feature>
<comment type="caution">
    <text evidence="3">The sequence shown here is derived from an EMBL/GenBank/DDBJ whole genome shotgun (WGS) entry which is preliminary data.</text>
</comment>
<protein>
    <submittedName>
        <fullName evidence="3">Uncharacterized protein</fullName>
    </submittedName>
</protein>
<feature type="compositionally biased region" description="Pro residues" evidence="1">
    <location>
        <begin position="617"/>
        <end position="631"/>
    </location>
</feature>
<evidence type="ECO:0000256" key="1">
    <source>
        <dbReference type="SAM" id="MobiDB-lite"/>
    </source>
</evidence>
<organism evidence="3 4">
    <name type="scientific">Blattamonas nauphoetae</name>
    <dbReference type="NCBI Taxonomy" id="2049346"/>
    <lineage>
        <taxon>Eukaryota</taxon>
        <taxon>Metamonada</taxon>
        <taxon>Preaxostyla</taxon>
        <taxon>Oxymonadida</taxon>
        <taxon>Blattamonas</taxon>
    </lineage>
</organism>
<accession>A0ABQ9XX56</accession>
<evidence type="ECO:0000313" key="4">
    <source>
        <dbReference type="Proteomes" id="UP001281761"/>
    </source>
</evidence>
<reference evidence="3 4" key="1">
    <citation type="journal article" date="2022" name="bioRxiv">
        <title>Genomics of Preaxostyla Flagellates Illuminates Evolutionary Transitions and the Path Towards Mitochondrial Loss.</title>
        <authorList>
            <person name="Novak L.V.F."/>
            <person name="Treitli S.C."/>
            <person name="Pyrih J."/>
            <person name="Halakuc P."/>
            <person name="Pipaliya S.V."/>
            <person name="Vacek V."/>
            <person name="Brzon O."/>
            <person name="Soukal P."/>
            <person name="Eme L."/>
            <person name="Dacks J.B."/>
            <person name="Karnkowska A."/>
            <person name="Elias M."/>
            <person name="Hampl V."/>
        </authorList>
    </citation>
    <scope>NUCLEOTIDE SEQUENCE [LARGE SCALE GENOMIC DNA]</scope>
    <source>
        <strain evidence="3">NAU3</strain>
        <tissue evidence="3">Gut</tissue>
    </source>
</reference>
<sequence>MQGLGMNDGDKGGGTGGAQAKLETTKMISLAVLNLLDQPWYSVDRLHLVVDLLNDDTAKDGLDSIITKLEKKATAKKASEQQSLFVGEENERLLQFEVSAKTVHSTTKQFQIVKHTLRRSKLVILLIVFCALFVLGVTGVSISFFLVTSKTEEILDMTSAIGKISLAQMSAVVLAHDLFEHLAAPTLVGGWEYMKDLEWMHENLERDLDAIQQNTKTALFDSLDSLNLWSASDKSAFKKEEGFTVVFPNLSPASPFSSTTEFHGLLDTIGDITYAISASSSLLASPTVFTDADEHESLLREIVFLMTSGPLCVVEPMKFGMSEILGKHERNVEVTFLTMIVVLVVLEVLVVVVYGFIWKKLSRMKKGRKRVLFSLMALSKSEIERRKGKMDDDEEEGIANAQSNELDMNDNLPLPNSLFGSIFSSTPRKSLGFTPRHSLIMNPQLPLSMTPRKSLTMSPITGPTSAPRKSLTTFPLYGPAMTPRKSLTMTPLNDPSLHPRKSLTSSQLNEPTLNPRKSLTTSPLKAPAGQNNPTNMVVSAPHSLDETPNVDPDSSEKKEDEEKEPNKKDSDDVEEEVPSLNRQSSRENDEPDDDDISPVLLKTLNRRRVLPSSNLPTPSPFNPSFPQSMPPPMQQPAPLFVQTSLFTPQPYKPLLGQAAGKQTTSLFQTNTPNDSESPDMVTQTSSEPLIKVSDTPSETKQRRMVLELVDERVEESILDVEMSDELALTMANDAHSIHSIFSRPTMLCLGVGPVFVLGALTLTFVPMLTGKSVYLDTACHPFSVVVRNAVALQVVFLTQQLVYNNSFTLEDNPTFALCSNPVWKDTSHLTTDTDALRETIKQAVKYLEMLNQIAVFGNEALDATLTAGVSDTVLSKLKIPRTRGMFPAADEFSTATRDCFLRNEVCEPDRIPGWMGTFVGLDNVLAWLVSNTEQLITLPAAELTPNSKQFGVVYKLGLLDGRDGVETYLEYVVGGHSDRLESRKMSSVVCFVVGAGLTVLFLVLFFIPPVRTIQKGENETMSILHLVGWSFDTSTIQYFDSGFHSG</sequence>
<dbReference type="EMBL" id="JARBJD010000060">
    <property type="protein sequence ID" value="KAK2956047.1"/>
    <property type="molecule type" value="Genomic_DNA"/>
</dbReference>
<keyword evidence="4" id="KW-1185">Reference proteome</keyword>
<gene>
    <name evidence="3" type="ORF">BLNAU_9023</name>
</gene>
<name>A0ABQ9XX56_9EUKA</name>
<evidence type="ECO:0000256" key="2">
    <source>
        <dbReference type="SAM" id="Phobius"/>
    </source>
</evidence>
<feature type="transmembrane region" description="Helical" evidence="2">
    <location>
        <begin position="336"/>
        <end position="358"/>
    </location>
</feature>
<feature type="region of interest" description="Disordered" evidence="1">
    <location>
        <begin position="445"/>
        <end position="631"/>
    </location>
</feature>